<evidence type="ECO:0000313" key="1">
    <source>
        <dbReference type="EMBL" id="PQJ76049.1"/>
    </source>
</evidence>
<evidence type="ECO:0008006" key="3">
    <source>
        <dbReference type="Google" id="ProtNLM"/>
    </source>
</evidence>
<keyword evidence="2" id="KW-1185">Reference proteome</keyword>
<dbReference type="Proteomes" id="UP000237608">
    <property type="component" value="Unassembled WGS sequence"/>
</dbReference>
<dbReference type="EMBL" id="MSCL01000001">
    <property type="protein sequence ID" value="PQJ76049.1"/>
    <property type="molecule type" value="Genomic_DNA"/>
</dbReference>
<sequence length="144" mass="16752">MRSLILFLGIILLISCQKEEKKPSKPTFLIGNWIRLNDTEGNKTYENWKSDLTGMGITINNGKTVFNEQMSILEINDTLHLMVSNVNETPTYFKFTSQTDTSFVCENPQNEFPKKIHYYLENKQLKAIISSDDFRIDFIFDKVN</sequence>
<dbReference type="RefSeq" id="WP_105047195.1">
    <property type="nucleotide sequence ID" value="NZ_CP150662.1"/>
</dbReference>
<organism evidence="1 2">
    <name type="scientific">Polaribacter gangjinensis</name>
    <dbReference type="NCBI Taxonomy" id="574710"/>
    <lineage>
        <taxon>Bacteria</taxon>
        <taxon>Pseudomonadati</taxon>
        <taxon>Bacteroidota</taxon>
        <taxon>Flavobacteriia</taxon>
        <taxon>Flavobacteriales</taxon>
        <taxon>Flavobacteriaceae</taxon>
    </lineage>
</organism>
<dbReference type="OrthoDB" id="5382295at2"/>
<evidence type="ECO:0000313" key="2">
    <source>
        <dbReference type="Proteomes" id="UP000237608"/>
    </source>
</evidence>
<protein>
    <recommendedName>
        <fullName evidence="3">Lipocalin-like domain-containing protein</fullName>
    </recommendedName>
</protein>
<dbReference type="AlphaFoldDB" id="A0A2S7WEJ4"/>
<comment type="caution">
    <text evidence="1">The sequence shown here is derived from an EMBL/GenBank/DDBJ whole genome shotgun (WGS) entry which is preliminary data.</text>
</comment>
<gene>
    <name evidence="1" type="ORF">BTO13_12795</name>
</gene>
<reference evidence="1 2" key="1">
    <citation type="submission" date="2016-12" db="EMBL/GenBank/DDBJ databases">
        <title>Trade-off between light-utilization and light-protection in marine flavobacteria.</title>
        <authorList>
            <person name="Kumagai Y."/>
            <person name="Yoshizawa S."/>
            <person name="Kogure K."/>
            <person name="Iwasaki W."/>
        </authorList>
    </citation>
    <scope>NUCLEOTIDE SEQUENCE [LARGE SCALE GENOMIC DNA]</scope>
    <source>
        <strain evidence="1 2">KCTC 22729</strain>
    </source>
</reference>
<accession>A0A2S7WEJ4</accession>
<name>A0A2S7WEJ4_9FLAO</name>
<proteinExistence type="predicted"/>
<dbReference type="PROSITE" id="PS51257">
    <property type="entry name" value="PROKAR_LIPOPROTEIN"/>
    <property type="match status" value="1"/>
</dbReference>